<comment type="caution">
    <text evidence="1">Lacks conserved residue(s) required for the propagation of feature annotation.</text>
</comment>
<gene>
    <name evidence="2" type="ORF">A2242_01040</name>
</gene>
<evidence type="ECO:0000313" key="3">
    <source>
        <dbReference type="Proteomes" id="UP000178925"/>
    </source>
</evidence>
<dbReference type="AlphaFoldDB" id="A0A1F5SRZ7"/>
<dbReference type="Proteomes" id="UP000178925">
    <property type="component" value="Unassembled WGS sequence"/>
</dbReference>
<dbReference type="Gene3D" id="1.20.120.910">
    <property type="entry name" value="DksA, coiled-coil domain"/>
    <property type="match status" value="1"/>
</dbReference>
<comment type="caution">
    <text evidence="2">The sequence shown here is derived from an EMBL/GenBank/DDBJ whole genome shotgun (WGS) entry which is preliminary data.</text>
</comment>
<reference evidence="2 3" key="1">
    <citation type="journal article" date="2016" name="Nat. Commun.">
        <title>Thousands of microbial genomes shed light on interconnected biogeochemical processes in an aquifer system.</title>
        <authorList>
            <person name="Anantharaman K."/>
            <person name="Brown C.T."/>
            <person name="Hug L.A."/>
            <person name="Sharon I."/>
            <person name="Castelle C.J."/>
            <person name="Probst A.J."/>
            <person name="Thomas B.C."/>
            <person name="Singh A."/>
            <person name="Wilkins M.J."/>
            <person name="Karaoz U."/>
            <person name="Brodie E.L."/>
            <person name="Williams K.H."/>
            <person name="Hubbard S.S."/>
            <person name="Banfield J.F."/>
        </authorList>
    </citation>
    <scope>NUCLEOTIDE SEQUENCE [LARGE SCALE GENOMIC DNA]</scope>
</reference>
<protein>
    <submittedName>
        <fullName evidence="2">Uncharacterized protein</fullName>
    </submittedName>
</protein>
<accession>A0A1F5SRZ7</accession>
<proteinExistence type="predicted"/>
<evidence type="ECO:0000313" key="2">
    <source>
        <dbReference type="EMBL" id="OGF28961.1"/>
    </source>
</evidence>
<dbReference type="SUPFAM" id="SSF109635">
    <property type="entry name" value="DnaK suppressor protein DksA, alpha-hairpin domain"/>
    <property type="match status" value="1"/>
</dbReference>
<sequence>MSHAKFIQQMKARLLEEKADVEVKLAELNAPEKAMDNPDEDDLANDATEDIIEDSTRAAYRDLLVRIDAALSRIEAGTYGICVKDGHDIPREKLEQEPWAECCCGAETEE</sequence>
<name>A0A1F5SRZ7_9BACT</name>
<dbReference type="InterPro" id="IPR037187">
    <property type="entry name" value="DnaK_N"/>
</dbReference>
<dbReference type="PANTHER" id="PTHR33823">
    <property type="entry name" value="RNA POLYMERASE-BINDING TRANSCRIPTION FACTOR DKSA-RELATED"/>
    <property type="match status" value="1"/>
</dbReference>
<organism evidence="2 3">
    <name type="scientific">Candidatus Falkowbacteria bacterium RIFOXYA2_FULL_47_9</name>
    <dbReference type="NCBI Taxonomy" id="1797995"/>
    <lineage>
        <taxon>Bacteria</taxon>
        <taxon>Candidatus Falkowiibacteriota</taxon>
    </lineage>
</organism>
<evidence type="ECO:0000256" key="1">
    <source>
        <dbReference type="PROSITE-ProRule" id="PRU00510"/>
    </source>
</evidence>
<dbReference type="EMBL" id="MFGC01000003">
    <property type="protein sequence ID" value="OGF28961.1"/>
    <property type="molecule type" value="Genomic_DNA"/>
</dbReference>
<dbReference type="PANTHER" id="PTHR33823:SF4">
    <property type="entry name" value="GENERAL STRESS PROTEIN 16O"/>
    <property type="match status" value="1"/>
</dbReference>
<dbReference type="STRING" id="1797995.A2242_01040"/>
<dbReference type="PROSITE" id="PS51128">
    <property type="entry name" value="ZF_DKSA_2"/>
    <property type="match status" value="1"/>
</dbReference>